<dbReference type="Gene3D" id="1.25.40.10">
    <property type="entry name" value="Tetratricopeptide repeat domain"/>
    <property type="match status" value="1"/>
</dbReference>
<dbReference type="InterPro" id="IPR050754">
    <property type="entry name" value="FKBP4/5/8-like"/>
</dbReference>
<dbReference type="GO" id="GO:0005740">
    <property type="term" value="C:mitochondrial envelope"/>
    <property type="evidence" value="ECO:0007669"/>
    <property type="project" value="TreeGrafter"/>
</dbReference>
<dbReference type="GO" id="GO:0043066">
    <property type="term" value="P:negative regulation of apoptotic process"/>
    <property type="evidence" value="ECO:0007669"/>
    <property type="project" value="TreeGrafter"/>
</dbReference>
<dbReference type="SUPFAM" id="SSF48452">
    <property type="entry name" value="TPR-like"/>
    <property type="match status" value="1"/>
</dbReference>
<evidence type="ECO:0000256" key="2">
    <source>
        <dbReference type="SAM" id="MobiDB-lite"/>
    </source>
</evidence>
<dbReference type="EMBL" id="DF238776">
    <property type="protein sequence ID" value="GAC93388.1"/>
    <property type="molecule type" value="Genomic_DNA"/>
</dbReference>
<dbReference type="eggNOG" id="ENOG502QZUJ">
    <property type="taxonomic scope" value="Eukaryota"/>
</dbReference>
<dbReference type="Pfam" id="PF08576">
    <property type="entry name" value="DUF1764"/>
    <property type="match status" value="1"/>
</dbReference>
<sequence length="479" mass="52828">MLSFRVRSVGNPRVTRKEFRDGVSLFLRNHIWRTATHAAQFCMQSTLALARFVYLAVSPRPHCRVKMSYTPSALSATQTATEAATKFSTGLSHKLSGNTAFSSGDITGALSHYHHAILYFSGLEHRSVLGLVGENSGQHGKPEDLSSDEEDADQKPDVFAKSQKELSLVYSNMAACYLKQQKWDRAVESAEKALKSDSGNVKARFRKGKALRGRGDVYAAQRWGKECVDKLKGKEGVVEFERELREVEAVIEEKEKADRGKWKGFLDKNPKRSNGSSIGIHFRHPDTKSSIQRREERMAKKRSAPTAAAQGASPRASKTSKSEIDDIFGGSSSSSAPAGTADTRKESRPSKKQRTATDDAEKPSTKREPSSSSSTKPQKKSRPVQVVTDTSSSSTATTTTAKPKKTAPAKNADIDSFTDSRGISGDRKRTEEGYKIYTVAELGLREDDEGGDTPDCPFDCQCCKYNSRDWAQRDIEIDY</sequence>
<dbReference type="InterPro" id="IPR013885">
    <property type="entry name" value="DUF1764_euk"/>
</dbReference>
<proteinExistence type="predicted"/>
<dbReference type="PROSITE" id="PS50005">
    <property type="entry name" value="TPR"/>
    <property type="match status" value="1"/>
</dbReference>
<feature type="compositionally biased region" description="Low complexity" evidence="2">
    <location>
        <begin position="390"/>
        <end position="401"/>
    </location>
</feature>
<dbReference type="InterPro" id="IPR019734">
    <property type="entry name" value="TPR_rpt"/>
</dbReference>
<dbReference type="GO" id="GO:0044183">
    <property type="term" value="F:protein folding chaperone"/>
    <property type="evidence" value="ECO:0007669"/>
    <property type="project" value="TreeGrafter"/>
</dbReference>
<feature type="repeat" description="TPR" evidence="1">
    <location>
        <begin position="167"/>
        <end position="200"/>
    </location>
</feature>
<evidence type="ECO:0000313" key="4">
    <source>
        <dbReference type="Proteomes" id="UP000014071"/>
    </source>
</evidence>
<dbReference type="GO" id="GO:0005829">
    <property type="term" value="C:cytosol"/>
    <property type="evidence" value="ECO:0007669"/>
    <property type="project" value="TreeGrafter"/>
</dbReference>
<evidence type="ECO:0000313" key="3">
    <source>
        <dbReference type="EMBL" id="GAC93388.1"/>
    </source>
</evidence>
<feature type="compositionally biased region" description="Basic and acidic residues" evidence="2">
    <location>
        <begin position="283"/>
        <end position="298"/>
    </location>
</feature>
<dbReference type="GO" id="GO:0012505">
    <property type="term" value="C:endomembrane system"/>
    <property type="evidence" value="ECO:0007669"/>
    <property type="project" value="TreeGrafter"/>
</dbReference>
<feature type="region of interest" description="Disordered" evidence="2">
    <location>
        <begin position="262"/>
        <end position="428"/>
    </location>
</feature>
<dbReference type="STRING" id="1305764.R9NXH7"/>
<dbReference type="SMART" id="SM00028">
    <property type="entry name" value="TPR"/>
    <property type="match status" value="2"/>
</dbReference>
<dbReference type="GeneID" id="24106254"/>
<feature type="region of interest" description="Disordered" evidence="2">
    <location>
        <begin position="133"/>
        <end position="155"/>
    </location>
</feature>
<organism evidence="3 4">
    <name type="scientific">Pseudozyma hubeiensis (strain SY62)</name>
    <name type="common">Yeast</name>
    <dbReference type="NCBI Taxonomy" id="1305764"/>
    <lineage>
        <taxon>Eukaryota</taxon>
        <taxon>Fungi</taxon>
        <taxon>Dikarya</taxon>
        <taxon>Basidiomycota</taxon>
        <taxon>Ustilaginomycotina</taxon>
        <taxon>Ustilaginomycetes</taxon>
        <taxon>Ustilaginales</taxon>
        <taxon>Ustilaginaceae</taxon>
        <taxon>Pseudozyma</taxon>
    </lineage>
</organism>
<reference evidence="4" key="1">
    <citation type="journal article" date="2013" name="Genome Announc.">
        <title>Draft genome sequence of the basidiomycetous yeast-like fungus Pseudozyma hubeiensis SY62, which produces an abundant amount of the biosurfactant mannosylerythritol lipids.</title>
        <authorList>
            <person name="Konishi M."/>
            <person name="Hatada Y."/>
            <person name="Horiuchi J."/>
        </authorList>
    </citation>
    <scope>NUCLEOTIDE SEQUENCE [LARGE SCALE GENOMIC DNA]</scope>
    <source>
        <strain evidence="4">SY62</strain>
    </source>
</reference>
<dbReference type="AlphaFoldDB" id="R9NXH7"/>
<name>R9NXH7_PSEHS</name>
<dbReference type="GO" id="GO:0016020">
    <property type="term" value="C:membrane"/>
    <property type="evidence" value="ECO:0007669"/>
    <property type="project" value="TreeGrafter"/>
</dbReference>
<accession>R9NXH7</accession>
<dbReference type="OrthoDB" id="433738at2759"/>
<protein>
    <submittedName>
        <fullName evidence="3">Uncharacterized protein</fullName>
    </submittedName>
</protein>
<gene>
    <name evidence="3" type="ORF">PHSY_000953</name>
</gene>
<dbReference type="Proteomes" id="UP000014071">
    <property type="component" value="Unassembled WGS sequence"/>
</dbReference>
<keyword evidence="4" id="KW-1185">Reference proteome</keyword>
<evidence type="ECO:0000256" key="1">
    <source>
        <dbReference type="PROSITE-ProRule" id="PRU00339"/>
    </source>
</evidence>
<dbReference type="HOGENOM" id="CLU_655735_0_0_1"/>
<dbReference type="PANTHER" id="PTHR46512">
    <property type="entry name" value="PEPTIDYLPROLYL ISOMERASE"/>
    <property type="match status" value="1"/>
</dbReference>
<feature type="compositionally biased region" description="Basic and acidic residues" evidence="2">
    <location>
        <begin position="342"/>
        <end position="369"/>
    </location>
</feature>
<dbReference type="RefSeq" id="XP_012186975.1">
    <property type="nucleotide sequence ID" value="XM_012331585.1"/>
</dbReference>
<keyword evidence="1" id="KW-0802">TPR repeat</keyword>
<dbReference type="InterPro" id="IPR011990">
    <property type="entry name" value="TPR-like_helical_dom_sf"/>
</dbReference>
<dbReference type="PANTHER" id="PTHR46512:SF1">
    <property type="entry name" value="PEPTIDYLPROLYL ISOMERASE"/>
    <property type="match status" value="1"/>
</dbReference>